<evidence type="ECO:0000313" key="2">
    <source>
        <dbReference type="Proteomes" id="UP000236551"/>
    </source>
</evidence>
<dbReference type="EMBL" id="CP024977">
    <property type="protein sequence ID" value="ATZ30306.1"/>
    <property type="molecule type" value="Genomic_DNA"/>
</dbReference>
<dbReference type="AlphaFoldDB" id="A0A2H4TL82"/>
<gene>
    <name evidence="1" type="ORF">CV83915_3p0008</name>
</gene>
<keyword evidence="1" id="KW-0614">Plasmid</keyword>
<accession>A0A2H4TL82</accession>
<organism evidence="1 2">
    <name type="scientific">Escherichia coli</name>
    <dbReference type="NCBI Taxonomy" id="562"/>
    <lineage>
        <taxon>Bacteria</taxon>
        <taxon>Pseudomonadati</taxon>
        <taxon>Pseudomonadota</taxon>
        <taxon>Gammaproteobacteria</taxon>
        <taxon>Enterobacterales</taxon>
        <taxon>Enterobacteriaceae</taxon>
        <taxon>Escherichia</taxon>
    </lineage>
</organism>
<proteinExistence type="predicted"/>
<dbReference type="Proteomes" id="UP000236551">
    <property type="component" value="Plasmid pCV839-15-p3"/>
</dbReference>
<protein>
    <submittedName>
        <fullName evidence="1">Uncharacterized protein</fullName>
    </submittedName>
</protein>
<evidence type="ECO:0000313" key="1">
    <source>
        <dbReference type="EMBL" id="ATZ30306.1"/>
    </source>
</evidence>
<reference evidence="1 2" key="1">
    <citation type="submission" date="2017-11" db="EMBL/GenBank/DDBJ databases">
        <title>Escherichia coli CV839-15 Genome sequencing and assembly.</title>
        <authorList>
            <person name="Li Z."/>
            <person name="Song N."/>
            <person name="Li W."/>
            <person name="Philip H.R."/>
            <person name="Bu Z."/>
            <person name="Siguo L."/>
        </authorList>
    </citation>
    <scope>NUCLEOTIDE SEQUENCE [LARGE SCALE GENOMIC DNA]</scope>
    <source>
        <strain evidence="1 2">CV839-15</strain>
        <plasmid evidence="2">Plasmid pcv839-15-p3</plasmid>
    </source>
</reference>
<sequence>MTDSRQIIFCLTEHFHGHAPSCMGRPNFKETSYLPSELPF</sequence>
<name>A0A2H4TL82_ECOLX</name>
<geneLocation type="plasmid" evidence="2">
    <name>pcv839-15-p3</name>
</geneLocation>